<accession>A0A4Z2HIP9</accession>
<gene>
    <name evidence="2" type="ORF">EYF80_024654</name>
</gene>
<proteinExistence type="predicted"/>
<organism evidence="2 3">
    <name type="scientific">Liparis tanakae</name>
    <name type="common">Tanaka's snailfish</name>
    <dbReference type="NCBI Taxonomy" id="230148"/>
    <lineage>
        <taxon>Eukaryota</taxon>
        <taxon>Metazoa</taxon>
        <taxon>Chordata</taxon>
        <taxon>Craniata</taxon>
        <taxon>Vertebrata</taxon>
        <taxon>Euteleostomi</taxon>
        <taxon>Actinopterygii</taxon>
        <taxon>Neopterygii</taxon>
        <taxon>Teleostei</taxon>
        <taxon>Neoteleostei</taxon>
        <taxon>Acanthomorphata</taxon>
        <taxon>Eupercaria</taxon>
        <taxon>Perciformes</taxon>
        <taxon>Cottioidei</taxon>
        <taxon>Cottales</taxon>
        <taxon>Liparidae</taxon>
        <taxon>Liparis</taxon>
    </lineage>
</organism>
<keyword evidence="1" id="KW-0472">Membrane</keyword>
<keyword evidence="1" id="KW-1133">Transmembrane helix</keyword>
<sequence length="110" mass="12479">MVRERTGYRTLNRTRMVTGSCSHFAPRWQAVFRLQHCVPSVAVVVVVVVFVVVVFVVVFLVVFVVVFVIQQLCDVSVGTGDFSWHYSWKASTQLEEPLLELANQSPLRPL</sequence>
<reference evidence="2 3" key="1">
    <citation type="submission" date="2019-03" db="EMBL/GenBank/DDBJ databases">
        <title>First draft genome of Liparis tanakae, snailfish: a comprehensive survey of snailfish specific genes.</title>
        <authorList>
            <person name="Kim W."/>
            <person name="Song I."/>
            <person name="Jeong J.-H."/>
            <person name="Kim D."/>
            <person name="Kim S."/>
            <person name="Ryu S."/>
            <person name="Song J.Y."/>
            <person name="Lee S.K."/>
        </authorList>
    </citation>
    <scope>NUCLEOTIDE SEQUENCE [LARGE SCALE GENOMIC DNA]</scope>
    <source>
        <tissue evidence="2">Muscle</tissue>
    </source>
</reference>
<feature type="transmembrane region" description="Helical" evidence="1">
    <location>
        <begin position="41"/>
        <end position="69"/>
    </location>
</feature>
<evidence type="ECO:0000256" key="1">
    <source>
        <dbReference type="SAM" id="Phobius"/>
    </source>
</evidence>
<keyword evidence="3" id="KW-1185">Reference proteome</keyword>
<dbReference type="EMBL" id="SRLO01000240">
    <property type="protein sequence ID" value="TNN65145.1"/>
    <property type="molecule type" value="Genomic_DNA"/>
</dbReference>
<dbReference type="AlphaFoldDB" id="A0A4Z2HIP9"/>
<evidence type="ECO:0000313" key="2">
    <source>
        <dbReference type="EMBL" id="TNN65145.1"/>
    </source>
</evidence>
<dbReference type="Proteomes" id="UP000314294">
    <property type="component" value="Unassembled WGS sequence"/>
</dbReference>
<name>A0A4Z2HIP9_9TELE</name>
<keyword evidence="1" id="KW-0812">Transmembrane</keyword>
<evidence type="ECO:0000313" key="3">
    <source>
        <dbReference type="Proteomes" id="UP000314294"/>
    </source>
</evidence>
<protein>
    <submittedName>
        <fullName evidence="2">Uncharacterized protein</fullName>
    </submittedName>
</protein>
<comment type="caution">
    <text evidence="2">The sequence shown here is derived from an EMBL/GenBank/DDBJ whole genome shotgun (WGS) entry which is preliminary data.</text>
</comment>